<dbReference type="InterPro" id="IPR043128">
    <property type="entry name" value="Rev_trsase/Diguanyl_cyclase"/>
</dbReference>
<dbReference type="SMART" id="SM00267">
    <property type="entry name" value="GGDEF"/>
    <property type="match status" value="1"/>
</dbReference>
<dbReference type="FunFam" id="3.30.70.270:FF:000001">
    <property type="entry name" value="Diguanylate cyclase domain protein"/>
    <property type="match status" value="1"/>
</dbReference>
<dbReference type="SUPFAM" id="SSF55781">
    <property type="entry name" value="GAF domain-like"/>
    <property type="match status" value="1"/>
</dbReference>
<feature type="modified residue" description="4-aspartylphosphate" evidence="1">
    <location>
        <position position="62"/>
    </location>
</feature>
<feature type="domain" description="GGDEF" evidence="5">
    <location>
        <begin position="365"/>
        <end position="498"/>
    </location>
</feature>
<keyword evidence="1" id="KW-0597">Phosphoprotein</keyword>
<dbReference type="InterPro" id="IPR011006">
    <property type="entry name" value="CheY-like_superfamily"/>
</dbReference>
<dbReference type="PANTHER" id="PTHR45138">
    <property type="entry name" value="REGULATORY COMPONENTS OF SENSORY TRANSDUCTION SYSTEM"/>
    <property type="match status" value="1"/>
</dbReference>
<dbReference type="InterPro" id="IPR001789">
    <property type="entry name" value="Sig_transdc_resp-reg_receiver"/>
</dbReference>
<dbReference type="Gene3D" id="3.40.50.2300">
    <property type="match status" value="1"/>
</dbReference>
<dbReference type="CDD" id="cd01949">
    <property type="entry name" value="GGDEF"/>
    <property type="match status" value="1"/>
</dbReference>
<dbReference type="NCBIfam" id="TIGR00254">
    <property type="entry name" value="GGDEF"/>
    <property type="match status" value="1"/>
</dbReference>
<evidence type="ECO:0000313" key="7">
    <source>
        <dbReference type="Proteomes" id="UP000229740"/>
    </source>
</evidence>
<dbReference type="CDD" id="cd19920">
    <property type="entry name" value="REC_PA4781-like"/>
    <property type="match status" value="1"/>
</dbReference>
<dbReference type="InterPro" id="IPR050469">
    <property type="entry name" value="Diguanylate_Cyclase"/>
</dbReference>
<dbReference type="PANTHER" id="PTHR45138:SF9">
    <property type="entry name" value="DIGUANYLATE CYCLASE DGCM-RELATED"/>
    <property type="match status" value="1"/>
</dbReference>
<evidence type="ECO:0000256" key="1">
    <source>
        <dbReference type="PROSITE-ProRule" id="PRU00169"/>
    </source>
</evidence>
<dbReference type="GO" id="GO:0000160">
    <property type="term" value="P:phosphorelay signal transduction system"/>
    <property type="evidence" value="ECO:0007669"/>
    <property type="project" value="InterPro"/>
</dbReference>
<dbReference type="AlphaFoldDB" id="A0A2G6E5J7"/>
<dbReference type="Gene3D" id="3.30.70.270">
    <property type="match status" value="1"/>
</dbReference>
<feature type="coiled-coil region" evidence="2">
    <location>
        <begin position="131"/>
        <end position="162"/>
    </location>
</feature>
<dbReference type="InterPro" id="IPR000160">
    <property type="entry name" value="GGDEF_dom"/>
</dbReference>
<dbReference type="GO" id="GO:0005886">
    <property type="term" value="C:plasma membrane"/>
    <property type="evidence" value="ECO:0007669"/>
    <property type="project" value="TreeGrafter"/>
</dbReference>
<dbReference type="GO" id="GO:1902201">
    <property type="term" value="P:negative regulation of bacterial-type flagellum-dependent cell motility"/>
    <property type="evidence" value="ECO:0007669"/>
    <property type="project" value="TreeGrafter"/>
</dbReference>
<name>A0A2G6E5J7_9BACT</name>
<dbReference type="GO" id="GO:0043709">
    <property type="term" value="P:cell adhesion involved in single-species biofilm formation"/>
    <property type="evidence" value="ECO:0007669"/>
    <property type="project" value="TreeGrafter"/>
</dbReference>
<dbReference type="InterPro" id="IPR029787">
    <property type="entry name" value="Nucleotide_cyclase"/>
</dbReference>
<protein>
    <recommendedName>
        <fullName evidence="8">Diguanylate cyclase</fullName>
    </recommendedName>
</protein>
<keyword evidence="2" id="KW-0175">Coiled coil</keyword>
<feature type="domain" description="Response regulatory" evidence="4">
    <location>
        <begin position="13"/>
        <end position="129"/>
    </location>
</feature>
<comment type="caution">
    <text evidence="6">The sequence shown here is derived from an EMBL/GenBank/DDBJ whole genome shotgun (WGS) entry which is preliminary data.</text>
</comment>
<feature type="region of interest" description="Disordered" evidence="3">
    <location>
        <begin position="689"/>
        <end position="712"/>
    </location>
</feature>
<evidence type="ECO:0008006" key="8">
    <source>
        <dbReference type="Google" id="ProtNLM"/>
    </source>
</evidence>
<dbReference type="Proteomes" id="UP000229740">
    <property type="component" value="Unassembled WGS sequence"/>
</dbReference>
<evidence type="ECO:0000256" key="2">
    <source>
        <dbReference type="SAM" id="Coils"/>
    </source>
</evidence>
<evidence type="ECO:0000259" key="4">
    <source>
        <dbReference type="PROSITE" id="PS50110"/>
    </source>
</evidence>
<evidence type="ECO:0000313" key="6">
    <source>
        <dbReference type="EMBL" id="PID57366.1"/>
    </source>
</evidence>
<accession>A0A2G6E5J7</accession>
<dbReference type="SUPFAM" id="SSF52172">
    <property type="entry name" value="CheY-like"/>
    <property type="match status" value="1"/>
</dbReference>
<proteinExistence type="predicted"/>
<gene>
    <name evidence="6" type="ORF">CSB45_07525</name>
</gene>
<dbReference type="EMBL" id="PDPS01000027">
    <property type="protein sequence ID" value="PID57366.1"/>
    <property type="molecule type" value="Genomic_DNA"/>
</dbReference>
<organism evidence="6 7">
    <name type="scientific">candidate division KSB3 bacterium</name>
    <dbReference type="NCBI Taxonomy" id="2044937"/>
    <lineage>
        <taxon>Bacteria</taxon>
        <taxon>candidate division KSB3</taxon>
    </lineage>
</organism>
<reference evidence="6 7" key="1">
    <citation type="submission" date="2017-10" db="EMBL/GenBank/DDBJ databases">
        <title>Novel microbial diversity and functional potential in the marine mammal oral microbiome.</title>
        <authorList>
            <person name="Dudek N.K."/>
            <person name="Sun C.L."/>
            <person name="Burstein D."/>
            <person name="Kantor R.S."/>
            <person name="Aliaga Goltsman D.S."/>
            <person name="Bik E.M."/>
            <person name="Thomas B.C."/>
            <person name="Banfield J.F."/>
            <person name="Relman D.A."/>
        </authorList>
    </citation>
    <scope>NUCLEOTIDE SEQUENCE [LARGE SCALE GENOMIC DNA]</scope>
    <source>
        <strain evidence="6">DOLZORAL124_49_17</strain>
    </source>
</reference>
<dbReference type="PROSITE" id="PS50110">
    <property type="entry name" value="RESPONSE_REGULATORY"/>
    <property type="match status" value="1"/>
</dbReference>
<sequence length="712" mass="81195">MSETSNTADIQNSILIVDDFRDNLRLLSGLLTDAGYIVRPVTSGKLALASARTTPPDLILLDIMMPGMSGYEVCRKLKADRALRAIPIIFISALDGIDDKVKAFSSGGVDYITKPFHAAEVLARVSTHLTLQRLQNELSGKNQRLEAEILEKKRAEHALRQRNWELSQLAQMNASLQACRVEKDTYDVLKTICIQMFHAEFGCLYLFEDNSLSSFTTAMSWGDAVPEFGIADDLYWANPRGQIHTIEQHRTPPLHFYIQPADGQEGGSCYALRNVSGQAMGVLFLDSDDQEEEAQWSVERIQEQETRQLIVKRAVEQYSFFLANFRLRDALKLEAIRDPLTRLYNRRYMEEALRREVQRAERCHSSVGIIMLDVDHFKHVNDTYGHEAGDVVLQKLAQLLKKNIRGGDIACRYGGEEFLLILPDTKLEVAVIRARELLDRSRRFQIVHEHTILSITISFGVSALPEHGNDNHSIVNAADAALYHAKRQGRNQVVVAPLKQKYDRTIVTLPEYVKPENLSALLERYALLCRYCDNFFEQVIQHDAEQMQCAKGCCSCCVLETVAPLEAYIISSYLKQHPYEPLSVPQAQQCVFLEQQACRIYPARPIICRTHGLPMRYSEQQAYDVCPLNFPNCDLKALPDEHILDVERITDNFMRLNLAFCMLMQIQDAADQRIPLAEILQEARSFSEKEKRFDLGQRQPCRVDDRAHERRS</sequence>
<dbReference type="SMART" id="SM00448">
    <property type="entry name" value="REC"/>
    <property type="match status" value="1"/>
</dbReference>
<dbReference type="Pfam" id="PF00990">
    <property type="entry name" value="GGDEF"/>
    <property type="match status" value="1"/>
</dbReference>
<dbReference type="PROSITE" id="PS50887">
    <property type="entry name" value="GGDEF"/>
    <property type="match status" value="1"/>
</dbReference>
<dbReference type="SUPFAM" id="SSF55073">
    <property type="entry name" value="Nucleotide cyclase"/>
    <property type="match status" value="1"/>
</dbReference>
<dbReference type="Pfam" id="PF00072">
    <property type="entry name" value="Response_reg"/>
    <property type="match status" value="1"/>
</dbReference>
<evidence type="ECO:0000256" key="3">
    <source>
        <dbReference type="SAM" id="MobiDB-lite"/>
    </source>
</evidence>
<dbReference type="GO" id="GO:0052621">
    <property type="term" value="F:diguanylate cyclase activity"/>
    <property type="evidence" value="ECO:0007669"/>
    <property type="project" value="TreeGrafter"/>
</dbReference>
<evidence type="ECO:0000259" key="5">
    <source>
        <dbReference type="PROSITE" id="PS50887"/>
    </source>
</evidence>